<dbReference type="AlphaFoldDB" id="A0A1U7LUK5"/>
<proteinExistence type="predicted"/>
<keyword evidence="3" id="KW-1185">Reference proteome</keyword>
<evidence type="ECO:0000256" key="1">
    <source>
        <dbReference type="SAM" id="Phobius"/>
    </source>
</evidence>
<feature type="transmembrane region" description="Helical" evidence="1">
    <location>
        <begin position="36"/>
        <end position="56"/>
    </location>
</feature>
<keyword evidence="1" id="KW-0812">Transmembrane</keyword>
<feature type="transmembrane region" description="Helical" evidence="1">
    <location>
        <begin position="134"/>
        <end position="155"/>
    </location>
</feature>
<sequence>MEHPGLTSHEKWILQGVTFAFLIYCLFRMFIVGETLVGSSILLRFLATAIYGVPWVHAVAKWWSVISSISFVASEMNCFIQTRRMLKEMPSDFEDFDKTKRVLGYLIEANAAASVAGIYSLFYIIYGYFTLDCFAIFGGSIAFKAYASVFAITFARSSRTITATHNTGKESSSVASAHGNKYLAVSAETGSIESSV</sequence>
<evidence type="ECO:0000313" key="3">
    <source>
        <dbReference type="Proteomes" id="UP000186594"/>
    </source>
</evidence>
<keyword evidence="1" id="KW-1133">Transmembrane helix</keyword>
<reference evidence="2 3" key="1">
    <citation type="submission" date="2016-04" db="EMBL/GenBank/DDBJ databases">
        <title>Evolutionary innovation and constraint leading to complex multicellularity in the Ascomycota.</title>
        <authorList>
            <person name="Cisse O."/>
            <person name="Nguyen A."/>
            <person name="Hewitt D.A."/>
            <person name="Jedd G."/>
            <person name="Stajich J.E."/>
        </authorList>
    </citation>
    <scope>NUCLEOTIDE SEQUENCE [LARGE SCALE GENOMIC DNA]</scope>
    <source>
        <strain evidence="2 3">DAH-3</strain>
    </source>
</reference>
<feature type="transmembrane region" description="Helical" evidence="1">
    <location>
        <begin position="12"/>
        <end position="31"/>
    </location>
</feature>
<dbReference type="EMBL" id="LXFE01000206">
    <property type="protein sequence ID" value="OLL26309.1"/>
    <property type="molecule type" value="Genomic_DNA"/>
</dbReference>
<name>A0A1U7LUK5_NEOID</name>
<comment type="caution">
    <text evidence="2">The sequence shown here is derived from an EMBL/GenBank/DDBJ whole genome shotgun (WGS) entry which is preliminary data.</text>
</comment>
<accession>A0A1U7LUK5</accession>
<feature type="transmembrane region" description="Helical" evidence="1">
    <location>
        <begin position="102"/>
        <end position="128"/>
    </location>
</feature>
<dbReference type="Proteomes" id="UP000186594">
    <property type="component" value="Unassembled WGS sequence"/>
</dbReference>
<keyword evidence="1" id="KW-0472">Membrane</keyword>
<evidence type="ECO:0000313" key="2">
    <source>
        <dbReference type="EMBL" id="OLL26309.1"/>
    </source>
</evidence>
<protein>
    <submittedName>
        <fullName evidence="2">Uncharacterized protein</fullName>
    </submittedName>
</protein>
<gene>
    <name evidence="2" type="ORF">NEOLI_000386</name>
</gene>
<organism evidence="2 3">
    <name type="scientific">Neolecta irregularis (strain DAH-3)</name>
    <dbReference type="NCBI Taxonomy" id="1198029"/>
    <lineage>
        <taxon>Eukaryota</taxon>
        <taxon>Fungi</taxon>
        <taxon>Dikarya</taxon>
        <taxon>Ascomycota</taxon>
        <taxon>Taphrinomycotina</taxon>
        <taxon>Neolectales</taxon>
        <taxon>Neolectaceae</taxon>
        <taxon>Neolecta</taxon>
    </lineage>
</organism>